<dbReference type="AlphaFoldDB" id="A0A8E5HPL0"/>
<dbReference type="GeneID" id="66064213"/>
<feature type="region of interest" description="Disordered" evidence="1">
    <location>
        <begin position="47"/>
        <end position="71"/>
    </location>
</feature>
<evidence type="ECO:0000256" key="1">
    <source>
        <dbReference type="SAM" id="MobiDB-lite"/>
    </source>
</evidence>
<evidence type="ECO:0000313" key="2">
    <source>
        <dbReference type="EMBL" id="QUC19194.1"/>
    </source>
</evidence>
<accession>A0A8E5HPL0</accession>
<gene>
    <name evidence="2" type="ORF">UV8b_03435</name>
</gene>
<sequence length="95" mass="9931">MRGILGFGKSRVDGAATAERRLNSKDNLHDQTSCRAVAGIALLKAKRVGSPSHKVPETAPTTTTTTTTGSQQNVCKRWKAALEAASCPPKGQVAA</sequence>
<dbReference type="Proteomes" id="UP000027002">
    <property type="component" value="Chromosome 3"/>
</dbReference>
<protein>
    <submittedName>
        <fullName evidence="2">Uncharacterized protein</fullName>
    </submittedName>
</protein>
<evidence type="ECO:0000313" key="3">
    <source>
        <dbReference type="Proteomes" id="UP000027002"/>
    </source>
</evidence>
<keyword evidence="3" id="KW-1185">Reference proteome</keyword>
<name>A0A8E5HPL0_USTVR</name>
<proteinExistence type="predicted"/>
<organism evidence="2 3">
    <name type="scientific">Ustilaginoidea virens</name>
    <name type="common">Rice false smut fungus</name>
    <name type="synonym">Villosiclava virens</name>
    <dbReference type="NCBI Taxonomy" id="1159556"/>
    <lineage>
        <taxon>Eukaryota</taxon>
        <taxon>Fungi</taxon>
        <taxon>Dikarya</taxon>
        <taxon>Ascomycota</taxon>
        <taxon>Pezizomycotina</taxon>
        <taxon>Sordariomycetes</taxon>
        <taxon>Hypocreomycetidae</taxon>
        <taxon>Hypocreales</taxon>
        <taxon>Clavicipitaceae</taxon>
        <taxon>Ustilaginoidea</taxon>
    </lineage>
</organism>
<dbReference type="RefSeq" id="XP_042996867.1">
    <property type="nucleotide sequence ID" value="XM_043140933.1"/>
</dbReference>
<reference evidence="2" key="1">
    <citation type="submission" date="2020-03" db="EMBL/GenBank/DDBJ databases">
        <title>A mixture of massive structural variations and highly conserved coding sequences in Ustilaginoidea virens genome.</title>
        <authorList>
            <person name="Zhang K."/>
            <person name="Zhao Z."/>
            <person name="Zhang Z."/>
            <person name="Li Y."/>
            <person name="Hsiang T."/>
            <person name="Sun W."/>
        </authorList>
    </citation>
    <scope>NUCLEOTIDE SEQUENCE</scope>
    <source>
        <strain evidence="2">UV-8b</strain>
    </source>
</reference>
<dbReference type="KEGG" id="uvi:66064213"/>
<dbReference type="EMBL" id="CP072755">
    <property type="protein sequence ID" value="QUC19194.1"/>
    <property type="molecule type" value="Genomic_DNA"/>
</dbReference>